<dbReference type="Pfam" id="PF14276">
    <property type="entry name" value="DUF4363"/>
    <property type="match status" value="1"/>
</dbReference>
<accession>A0ABR8PQ46</accession>
<sequence>MRSTIMSVIIFFSLLCFVYFANNSLIELCDTISNRTEEIELLISNKEWEKAYSSTNEIIDLIDKNQMVSSIYINHNDFDNLMDEAVELSLYTSCRDYTESIIAVNSLKNFAKNIKHLHNPNIENIF</sequence>
<protein>
    <submittedName>
        <fullName evidence="1">DUF4363 family protein</fullName>
    </submittedName>
</protein>
<name>A0ABR8PQ46_9CLOT</name>
<evidence type="ECO:0000313" key="1">
    <source>
        <dbReference type="EMBL" id="MBD7910293.1"/>
    </source>
</evidence>
<dbReference type="RefSeq" id="WP_191767680.1">
    <property type="nucleotide sequence ID" value="NZ_JACSRA010000003.1"/>
</dbReference>
<reference evidence="1 2" key="1">
    <citation type="submission" date="2020-08" db="EMBL/GenBank/DDBJ databases">
        <title>A Genomic Blueprint of the Chicken Gut Microbiome.</title>
        <authorList>
            <person name="Gilroy R."/>
            <person name="Ravi A."/>
            <person name="Getino M."/>
            <person name="Pursley I."/>
            <person name="Horton D.L."/>
            <person name="Alikhan N.-F."/>
            <person name="Baker D."/>
            <person name="Gharbi K."/>
            <person name="Hall N."/>
            <person name="Watson M."/>
            <person name="Adriaenssens E.M."/>
            <person name="Foster-Nyarko E."/>
            <person name="Jarju S."/>
            <person name="Secka A."/>
            <person name="Antonio M."/>
            <person name="Oren A."/>
            <person name="Chaudhuri R."/>
            <person name="La Ragione R.M."/>
            <person name="Hildebrand F."/>
            <person name="Pallen M.J."/>
        </authorList>
    </citation>
    <scope>NUCLEOTIDE SEQUENCE [LARGE SCALE GENOMIC DNA]</scope>
    <source>
        <strain evidence="1 2">Sa3CVN1</strain>
    </source>
</reference>
<keyword evidence="2" id="KW-1185">Reference proteome</keyword>
<dbReference type="Proteomes" id="UP000627781">
    <property type="component" value="Unassembled WGS sequence"/>
</dbReference>
<evidence type="ECO:0000313" key="2">
    <source>
        <dbReference type="Proteomes" id="UP000627781"/>
    </source>
</evidence>
<dbReference type="EMBL" id="JACSRA010000003">
    <property type="protein sequence ID" value="MBD7910293.1"/>
    <property type="molecule type" value="Genomic_DNA"/>
</dbReference>
<dbReference type="InterPro" id="IPR025373">
    <property type="entry name" value="DUF4363"/>
</dbReference>
<organism evidence="1 2">
    <name type="scientific">Clostridium cibarium</name>
    <dbReference type="NCBI Taxonomy" id="2762247"/>
    <lineage>
        <taxon>Bacteria</taxon>
        <taxon>Bacillati</taxon>
        <taxon>Bacillota</taxon>
        <taxon>Clostridia</taxon>
        <taxon>Eubacteriales</taxon>
        <taxon>Clostridiaceae</taxon>
        <taxon>Clostridium</taxon>
    </lineage>
</organism>
<comment type="caution">
    <text evidence="1">The sequence shown here is derived from an EMBL/GenBank/DDBJ whole genome shotgun (WGS) entry which is preliminary data.</text>
</comment>
<gene>
    <name evidence="1" type="ORF">H9661_02880</name>
</gene>
<proteinExistence type="predicted"/>